<accession>A0AAD9C5C9</accession>
<dbReference type="AlphaFoldDB" id="A0AAD9C5C9"/>
<proteinExistence type="predicted"/>
<name>A0AAD9C5C9_DISEL</name>
<comment type="caution">
    <text evidence="1">The sequence shown here is derived from an EMBL/GenBank/DDBJ whole genome shotgun (WGS) entry which is preliminary data.</text>
</comment>
<protein>
    <submittedName>
        <fullName evidence="1">Protein argonaute 2</fullName>
    </submittedName>
</protein>
<organism evidence="1 2">
    <name type="scientific">Dissostichus eleginoides</name>
    <name type="common">Patagonian toothfish</name>
    <name type="synonym">Dissostichus amissus</name>
    <dbReference type="NCBI Taxonomy" id="100907"/>
    <lineage>
        <taxon>Eukaryota</taxon>
        <taxon>Metazoa</taxon>
        <taxon>Chordata</taxon>
        <taxon>Craniata</taxon>
        <taxon>Vertebrata</taxon>
        <taxon>Euteleostomi</taxon>
        <taxon>Actinopterygii</taxon>
        <taxon>Neopterygii</taxon>
        <taxon>Teleostei</taxon>
        <taxon>Neoteleostei</taxon>
        <taxon>Acanthomorphata</taxon>
        <taxon>Eupercaria</taxon>
        <taxon>Perciformes</taxon>
        <taxon>Notothenioidei</taxon>
        <taxon>Nototheniidae</taxon>
        <taxon>Dissostichus</taxon>
    </lineage>
</organism>
<gene>
    <name evidence="1" type="ORF">KUDE01_020156</name>
</gene>
<feature type="non-terminal residue" evidence="1">
    <location>
        <position position="1"/>
    </location>
</feature>
<evidence type="ECO:0000313" key="1">
    <source>
        <dbReference type="EMBL" id="KAK1894698.1"/>
    </source>
</evidence>
<sequence length="119" mass="13310">MKRSALGSTRPLDTCTKLPPTIVGDRYVRPWKPPQYNYTPSYPSSKGGVARRGAWRVQIPAAAAVCLRSEVCSDNLSRSNSLQRTQLRKLSIADAIAARCVKQQWNNQCHSKFICFVIT</sequence>
<evidence type="ECO:0000313" key="2">
    <source>
        <dbReference type="Proteomes" id="UP001228049"/>
    </source>
</evidence>
<dbReference type="Proteomes" id="UP001228049">
    <property type="component" value="Unassembled WGS sequence"/>
</dbReference>
<keyword evidence="2" id="KW-1185">Reference proteome</keyword>
<reference evidence="1" key="1">
    <citation type="submission" date="2023-04" db="EMBL/GenBank/DDBJ databases">
        <title>Chromosome-level genome of Chaenocephalus aceratus.</title>
        <authorList>
            <person name="Park H."/>
        </authorList>
    </citation>
    <scope>NUCLEOTIDE SEQUENCE</scope>
    <source>
        <strain evidence="1">DE</strain>
        <tissue evidence="1">Muscle</tissue>
    </source>
</reference>
<dbReference type="EMBL" id="JASDAP010000011">
    <property type="protein sequence ID" value="KAK1894698.1"/>
    <property type="molecule type" value="Genomic_DNA"/>
</dbReference>